<evidence type="ECO:0000256" key="5">
    <source>
        <dbReference type="ARBA" id="ARBA00020138"/>
    </source>
</evidence>
<evidence type="ECO:0000256" key="4">
    <source>
        <dbReference type="ARBA" id="ARBA00011994"/>
    </source>
</evidence>
<reference evidence="16" key="1">
    <citation type="submission" date="2022-07" db="EMBL/GenBank/DDBJ databases">
        <title>Sphingomonas sp. nov., a novel bacterium isolated from the north slope of the Mount Everest.</title>
        <authorList>
            <person name="Cui X."/>
            <person name="Liu Y."/>
        </authorList>
    </citation>
    <scope>NUCLEOTIDE SEQUENCE</scope>
    <source>
        <strain evidence="16">S5-59</strain>
    </source>
</reference>
<keyword evidence="6 16" id="KW-0808">Transferase</keyword>
<dbReference type="InterPro" id="IPR000121">
    <property type="entry name" value="PEP_util_C"/>
</dbReference>
<comment type="catalytic activity">
    <reaction evidence="12">
        <text>pyruvate + phosphate + ATP = phosphoenolpyruvate + AMP + diphosphate + H(+)</text>
        <dbReference type="Rhea" id="RHEA:10756"/>
        <dbReference type="ChEBI" id="CHEBI:15361"/>
        <dbReference type="ChEBI" id="CHEBI:15378"/>
        <dbReference type="ChEBI" id="CHEBI:30616"/>
        <dbReference type="ChEBI" id="CHEBI:33019"/>
        <dbReference type="ChEBI" id="CHEBI:43474"/>
        <dbReference type="ChEBI" id="CHEBI:58702"/>
        <dbReference type="ChEBI" id="CHEBI:456215"/>
        <dbReference type="EC" id="2.7.9.1"/>
    </reaction>
</comment>
<dbReference type="InterPro" id="IPR023151">
    <property type="entry name" value="PEP_util_CS"/>
</dbReference>
<dbReference type="InterPro" id="IPR018274">
    <property type="entry name" value="PEP_util_AS"/>
</dbReference>
<feature type="domain" description="PEP-utilising enzyme mobile" evidence="13">
    <location>
        <begin position="435"/>
        <end position="516"/>
    </location>
</feature>
<evidence type="ECO:0000256" key="9">
    <source>
        <dbReference type="ARBA" id="ARBA00022777"/>
    </source>
</evidence>
<keyword evidence="11" id="KW-0460">Magnesium</keyword>
<name>A0ABY5LDZ2_9SPHN</name>
<dbReference type="Gene3D" id="3.30.1490.20">
    <property type="entry name" value="ATP-grasp fold, A domain"/>
    <property type="match status" value="1"/>
</dbReference>
<organism evidence="16 17">
    <name type="scientific">Sphingomonas qomolangmaensis</name>
    <dbReference type="NCBI Taxonomy" id="2918765"/>
    <lineage>
        <taxon>Bacteria</taxon>
        <taxon>Pseudomonadati</taxon>
        <taxon>Pseudomonadota</taxon>
        <taxon>Alphaproteobacteria</taxon>
        <taxon>Sphingomonadales</taxon>
        <taxon>Sphingomonadaceae</taxon>
        <taxon>Sphingomonas</taxon>
    </lineage>
</organism>
<dbReference type="RefSeq" id="WP_256508080.1">
    <property type="nucleotide sequence ID" value="NZ_CP101740.1"/>
</dbReference>
<evidence type="ECO:0000313" key="16">
    <source>
        <dbReference type="EMBL" id="UUL84248.1"/>
    </source>
</evidence>
<dbReference type="Gene3D" id="3.20.20.60">
    <property type="entry name" value="Phosphoenolpyruvate-binding domains"/>
    <property type="match status" value="1"/>
</dbReference>
<keyword evidence="17" id="KW-1185">Reference proteome</keyword>
<keyword evidence="8" id="KW-0547">Nucleotide-binding</keyword>
<gene>
    <name evidence="16" type="primary">ppdK</name>
    <name evidence="16" type="ORF">NMP03_09230</name>
</gene>
<dbReference type="PROSITE" id="PS00742">
    <property type="entry name" value="PEP_ENZYMES_2"/>
    <property type="match status" value="1"/>
</dbReference>
<evidence type="ECO:0000256" key="6">
    <source>
        <dbReference type="ARBA" id="ARBA00022679"/>
    </source>
</evidence>
<dbReference type="Pfam" id="PF01326">
    <property type="entry name" value="PPDK_N"/>
    <property type="match status" value="1"/>
</dbReference>
<dbReference type="InterPro" id="IPR036637">
    <property type="entry name" value="Phosphohistidine_dom_sf"/>
</dbReference>
<dbReference type="NCBIfam" id="TIGR01828">
    <property type="entry name" value="pyru_phos_dikin"/>
    <property type="match status" value="1"/>
</dbReference>
<dbReference type="PROSITE" id="PS00370">
    <property type="entry name" value="PEP_ENZYMES_PHOS_SITE"/>
    <property type="match status" value="1"/>
</dbReference>
<dbReference type="NCBIfam" id="NF004531">
    <property type="entry name" value="PRK05878.1"/>
    <property type="match status" value="1"/>
</dbReference>
<evidence type="ECO:0000259" key="14">
    <source>
        <dbReference type="Pfam" id="PF01326"/>
    </source>
</evidence>
<protein>
    <recommendedName>
        <fullName evidence="5 12">Pyruvate, phosphate dikinase</fullName>
        <ecNumber evidence="4 12">2.7.9.1</ecNumber>
    </recommendedName>
</protein>
<evidence type="ECO:0000256" key="11">
    <source>
        <dbReference type="ARBA" id="ARBA00022842"/>
    </source>
</evidence>
<keyword evidence="9" id="KW-0418">Kinase</keyword>
<dbReference type="Pfam" id="PF02896">
    <property type="entry name" value="PEP-utilizers_C"/>
    <property type="match status" value="1"/>
</dbReference>
<accession>A0ABY5LDZ2</accession>
<proteinExistence type="inferred from homology"/>
<dbReference type="InterPro" id="IPR040442">
    <property type="entry name" value="Pyrv_kinase-like_dom_sf"/>
</dbReference>
<evidence type="ECO:0000313" key="17">
    <source>
        <dbReference type="Proteomes" id="UP001058533"/>
    </source>
</evidence>
<dbReference type="SUPFAM" id="SSF51621">
    <property type="entry name" value="Phosphoenolpyruvate/pyruvate domain"/>
    <property type="match status" value="1"/>
</dbReference>
<dbReference type="Proteomes" id="UP001058533">
    <property type="component" value="Chromosome"/>
</dbReference>
<dbReference type="Gene3D" id="3.50.30.10">
    <property type="entry name" value="Phosphohistidine domain"/>
    <property type="match status" value="1"/>
</dbReference>
<keyword evidence="16" id="KW-0670">Pyruvate</keyword>
<comment type="cofactor">
    <cofactor evidence="1 12">
        <name>Mg(2+)</name>
        <dbReference type="ChEBI" id="CHEBI:18420"/>
    </cofactor>
</comment>
<dbReference type="EMBL" id="CP101740">
    <property type="protein sequence ID" value="UUL84248.1"/>
    <property type="molecule type" value="Genomic_DNA"/>
</dbReference>
<dbReference type="Gene3D" id="1.10.189.10">
    <property type="entry name" value="Pyruvate Phosphate Dikinase, domain 2"/>
    <property type="match status" value="1"/>
</dbReference>
<evidence type="ECO:0000259" key="15">
    <source>
        <dbReference type="Pfam" id="PF02896"/>
    </source>
</evidence>
<dbReference type="Gene3D" id="1.20.80.30">
    <property type="match status" value="1"/>
</dbReference>
<evidence type="ECO:0000256" key="10">
    <source>
        <dbReference type="ARBA" id="ARBA00022840"/>
    </source>
</evidence>
<evidence type="ECO:0000256" key="8">
    <source>
        <dbReference type="ARBA" id="ARBA00022741"/>
    </source>
</evidence>
<sequence length="886" mass="96102">MTQYIYRFGGGVSDGGKGDKNLLGGKGANLAEMASIGLPVPPGFTISTAMCTRYYDEGQAFPASVRDEVANGLRHVEGITGKVFGDPANPLLVSVRSGARVSMPGMMDTVLNLGLNDATVEGLAAISADPRFAWDSYRRFIQMYADVVLELDHGRFEEALEIAKEDQGFYLDTELSADDLRKLVAEYKALVQELWGKPFPQDVHDQLWGAVGAVFGSWQSERAKVYRRLNDIPGDWGTAVNVQAMVFGNMGETSATGVAFTRDPSTGENGYYGEFLINAQGEDVVAGIRTPQYLTKAAREAAGAKPASMEEAMPQVYGELARTFDLLERHYRDMQDIEFTVEQAKLWMLQTRSGKRTAKAALKIAVDMAEEGLITEEEAVLRVEPSALDQLLHPTLDPDAPRDVLTKGLPASPGAASGKVVFDADTAERAAANGEAVILVRVETSPEDIHGMHAAKGILTARGGMTSHAAVVARGMGRPCVSGAGTLSIVAKDKIMRCGDREIREGDILTIDGATGQVMVGAVATIQPELAGDFGTLMVWADKVRRLRVRTNAETPDDCRTAREFGAEGIGLCRTEHMFFEASRITSVRQMILAENEAGRRAALDKLLPEQRSDFAEIFEVMVGLPCTIRLLDPPLHEFLPHEEAEFEDVATATGIDIEKLKRRAAELHEFNPMLGHRGCRLGVTYPEIYEMQARAIFMAACDVAEKSGEAPVPEVMIPLVATRRELELMKLVVDKAAGEVFAERGRTIEYLVGTMIELPRAALKAGEIAEQAEFFSFGTNDLTQTTLGVSRDDAARFLSVYVEKGIYARDPFVSIDVEGVGELIALAAERGRATRPDIKLGICGEHGGDPASIAFCEQVGLDYVSASPYRVPIARLAAAQAALRK</sequence>
<evidence type="ECO:0000256" key="3">
    <source>
        <dbReference type="ARBA" id="ARBA00007837"/>
    </source>
</evidence>
<evidence type="ECO:0000256" key="7">
    <source>
        <dbReference type="ARBA" id="ARBA00022723"/>
    </source>
</evidence>
<dbReference type="GO" id="GO:0050242">
    <property type="term" value="F:pyruvate, phosphate dikinase activity"/>
    <property type="evidence" value="ECO:0007669"/>
    <property type="project" value="UniProtKB-EC"/>
</dbReference>
<dbReference type="SUPFAM" id="SSF56059">
    <property type="entry name" value="Glutathione synthetase ATP-binding domain-like"/>
    <property type="match status" value="1"/>
</dbReference>
<dbReference type="PANTHER" id="PTHR22931:SF9">
    <property type="entry name" value="PYRUVATE, PHOSPHATE DIKINASE 1, CHLOROPLASTIC"/>
    <property type="match status" value="1"/>
</dbReference>
<feature type="domain" description="PEP-utilising enzyme C-terminal" evidence="15">
    <location>
        <begin position="531"/>
        <end position="882"/>
    </location>
</feature>
<dbReference type="InterPro" id="IPR008279">
    <property type="entry name" value="PEP-util_enz_mobile_dom"/>
</dbReference>
<dbReference type="InterPro" id="IPR013815">
    <property type="entry name" value="ATP_grasp_subdomain_1"/>
</dbReference>
<evidence type="ECO:0000256" key="2">
    <source>
        <dbReference type="ARBA" id="ARBA00003144"/>
    </source>
</evidence>
<dbReference type="InterPro" id="IPR002192">
    <property type="entry name" value="PPDK_AMP/ATP-bd"/>
</dbReference>
<evidence type="ECO:0000256" key="12">
    <source>
        <dbReference type="PIRNR" id="PIRNR000853"/>
    </source>
</evidence>
<comment type="similarity">
    <text evidence="3 12">Belongs to the PEP-utilizing enzyme family.</text>
</comment>
<dbReference type="SUPFAM" id="SSF52009">
    <property type="entry name" value="Phosphohistidine domain"/>
    <property type="match status" value="1"/>
</dbReference>
<dbReference type="InterPro" id="IPR010121">
    <property type="entry name" value="Pyruvate_phosphate_dikinase"/>
</dbReference>
<dbReference type="Gene3D" id="3.30.470.20">
    <property type="entry name" value="ATP-grasp fold, B domain"/>
    <property type="match status" value="1"/>
</dbReference>
<feature type="domain" description="Pyruvate phosphate dikinase AMP/ATP-binding" evidence="14">
    <location>
        <begin position="65"/>
        <end position="371"/>
    </location>
</feature>
<comment type="function">
    <text evidence="2">Catalyzes the reversible phosphorylation of pyruvate and phosphate.</text>
</comment>
<keyword evidence="10" id="KW-0067">ATP-binding</keyword>
<dbReference type="EC" id="2.7.9.1" evidence="4 12"/>
<keyword evidence="7" id="KW-0479">Metal-binding</keyword>
<evidence type="ECO:0000256" key="1">
    <source>
        <dbReference type="ARBA" id="ARBA00001946"/>
    </source>
</evidence>
<dbReference type="Pfam" id="PF00391">
    <property type="entry name" value="PEP-utilizers"/>
    <property type="match status" value="1"/>
</dbReference>
<dbReference type="PIRSF" id="PIRSF000853">
    <property type="entry name" value="PPDK"/>
    <property type="match status" value="1"/>
</dbReference>
<dbReference type="InterPro" id="IPR015813">
    <property type="entry name" value="Pyrv/PenolPyrv_kinase-like_dom"/>
</dbReference>
<evidence type="ECO:0000259" key="13">
    <source>
        <dbReference type="Pfam" id="PF00391"/>
    </source>
</evidence>
<dbReference type="PANTHER" id="PTHR22931">
    <property type="entry name" value="PHOSPHOENOLPYRUVATE DIKINASE-RELATED"/>
    <property type="match status" value="1"/>
</dbReference>